<dbReference type="EMBL" id="LR796175">
    <property type="protein sequence ID" value="CAB4124029.1"/>
    <property type="molecule type" value="Genomic_DNA"/>
</dbReference>
<protein>
    <submittedName>
        <fullName evidence="1">Uncharacterized protein</fullName>
    </submittedName>
</protein>
<evidence type="ECO:0000313" key="1">
    <source>
        <dbReference type="EMBL" id="CAB4124029.1"/>
    </source>
</evidence>
<name>A0A6J5KVD6_9CAUD</name>
<reference evidence="1" key="1">
    <citation type="submission" date="2020-04" db="EMBL/GenBank/DDBJ databases">
        <authorList>
            <person name="Chiriac C."/>
            <person name="Salcher M."/>
            <person name="Ghai R."/>
            <person name="Kavagutti S V."/>
        </authorList>
    </citation>
    <scope>NUCLEOTIDE SEQUENCE</scope>
</reference>
<proteinExistence type="predicted"/>
<sequence length="73" mass="8149">MSDNNAEQLVQVIMQASRYEENARITAIINDRIEQAITLANQYESAGDTANAVSLRNRVQDLQLLLIEIAMAD</sequence>
<accession>A0A6J5KVD6</accession>
<organism evidence="1">
    <name type="scientific">uncultured Caudovirales phage</name>
    <dbReference type="NCBI Taxonomy" id="2100421"/>
    <lineage>
        <taxon>Viruses</taxon>
        <taxon>Duplodnaviria</taxon>
        <taxon>Heunggongvirae</taxon>
        <taxon>Uroviricota</taxon>
        <taxon>Caudoviricetes</taxon>
        <taxon>Peduoviridae</taxon>
        <taxon>Maltschvirus</taxon>
        <taxon>Maltschvirus maltsch</taxon>
    </lineage>
</organism>
<gene>
    <name evidence="1" type="ORF">UFOVP45_106</name>
</gene>